<dbReference type="PROSITE" id="PS50835">
    <property type="entry name" value="IG_LIKE"/>
    <property type="match status" value="1"/>
</dbReference>
<dbReference type="Gene3D" id="2.60.40.10">
    <property type="entry name" value="Immunoglobulins"/>
    <property type="match status" value="1"/>
</dbReference>
<feature type="region of interest" description="Disordered" evidence="1">
    <location>
        <begin position="732"/>
        <end position="758"/>
    </location>
</feature>
<dbReference type="SUPFAM" id="SSF53300">
    <property type="entry name" value="vWA-like"/>
    <property type="match status" value="3"/>
</dbReference>
<dbReference type="Pfam" id="PF13927">
    <property type="entry name" value="Ig_3"/>
    <property type="match status" value="1"/>
</dbReference>
<reference evidence="4" key="1">
    <citation type="journal article" date="2023" name="Mol. Biol. Evol.">
        <title>Third-Generation Sequencing Reveals the Adaptive Role of the Epigenome in Three Deep-Sea Polychaetes.</title>
        <authorList>
            <person name="Perez M."/>
            <person name="Aroh O."/>
            <person name="Sun Y."/>
            <person name="Lan Y."/>
            <person name="Juniper S.K."/>
            <person name="Young C.R."/>
            <person name="Angers B."/>
            <person name="Qian P.Y."/>
        </authorList>
    </citation>
    <scope>NUCLEOTIDE SEQUENCE</scope>
    <source>
        <strain evidence="4">R07B-5</strain>
    </source>
</reference>
<dbReference type="InterPro" id="IPR036179">
    <property type="entry name" value="Ig-like_dom_sf"/>
</dbReference>
<keyword evidence="5" id="KW-1185">Reference proteome</keyword>
<feature type="domain" description="VWFA" evidence="2">
    <location>
        <begin position="424"/>
        <end position="608"/>
    </location>
</feature>
<dbReference type="InterPro" id="IPR013783">
    <property type="entry name" value="Ig-like_fold"/>
</dbReference>
<evidence type="ECO:0000313" key="4">
    <source>
        <dbReference type="EMBL" id="KAK2174055.1"/>
    </source>
</evidence>
<dbReference type="InterPro" id="IPR003598">
    <property type="entry name" value="Ig_sub2"/>
</dbReference>
<dbReference type="PROSITE" id="PS50234">
    <property type="entry name" value="VWFA"/>
    <property type="match status" value="3"/>
</dbReference>
<dbReference type="InterPro" id="IPR007110">
    <property type="entry name" value="Ig-like_dom"/>
</dbReference>
<name>A0AAD9NL51_RIDPI</name>
<dbReference type="AlphaFoldDB" id="A0AAD9NL51"/>
<dbReference type="SUPFAM" id="SSF48726">
    <property type="entry name" value="Immunoglobulin"/>
    <property type="match status" value="1"/>
</dbReference>
<dbReference type="EMBL" id="JAODUO010000830">
    <property type="protein sequence ID" value="KAK2174055.1"/>
    <property type="molecule type" value="Genomic_DNA"/>
</dbReference>
<protein>
    <submittedName>
        <fullName evidence="4">Uncharacterized protein</fullName>
    </submittedName>
</protein>
<organism evidence="4 5">
    <name type="scientific">Ridgeia piscesae</name>
    <name type="common">Tubeworm</name>
    <dbReference type="NCBI Taxonomy" id="27915"/>
    <lineage>
        <taxon>Eukaryota</taxon>
        <taxon>Metazoa</taxon>
        <taxon>Spiralia</taxon>
        <taxon>Lophotrochozoa</taxon>
        <taxon>Annelida</taxon>
        <taxon>Polychaeta</taxon>
        <taxon>Sedentaria</taxon>
        <taxon>Canalipalpata</taxon>
        <taxon>Sabellida</taxon>
        <taxon>Siboglinidae</taxon>
        <taxon>Ridgeia</taxon>
    </lineage>
</organism>
<dbReference type="InterPro" id="IPR036465">
    <property type="entry name" value="vWFA_dom_sf"/>
</dbReference>
<dbReference type="InterPro" id="IPR050525">
    <property type="entry name" value="ECM_Assembly_Org"/>
</dbReference>
<dbReference type="Gene3D" id="3.40.50.410">
    <property type="entry name" value="von Willebrand factor, type A domain"/>
    <property type="match status" value="3"/>
</dbReference>
<dbReference type="SMART" id="SM00327">
    <property type="entry name" value="VWA"/>
    <property type="match status" value="3"/>
</dbReference>
<dbReference type="SMART" id="SM00408">
    <property type="entry name" value="IGc2"/>
    <property type="match status" value="1"/>
</dbReference>
<feature type="domain" description="VWFA" evidence="2">
    <location>
        <begin position="1"/>
        <end position="168"/>
    </location>
</feature>
<proteinExistence type="predicted"/>
<evidence type="ECO:0000259" key="3">
    <source>
        <dbReference type="PROSITE" id="PS50835"/>
    </source>
</evidence>
<feature type="domain" description="VWFA" evidence="2">
    <location>
        <begin position="204"/>
        <end position="388"/>
    </location>
</feature>
<dbReference type="Proteomes" id="UP001209878">
    <property type="component" value="Unassembled WGS sequence"/>
</dbReference>
<dbReference type="Pfam" id="PF00092">
    <property type="entry name" value="VWA"/>
    <property type="match status" value="3"/>
</dbReference>
<evidence type="ECO:0000256" key="1">
    <source>
        <dbReference type="SAM" id="MobiDB-lite"/>
    </source>
</evidence>
<dbReference type="SMART" id="SM00409">
    <property type="entry name" value="IG"/>
    <property type="match status" value="1"/>
</dbReference>
<comment type="caution">
    <text evidence="4">The sequence shown here is derived from an EMBL/GenBank/DDBJ whole genome shotgun (WGS) entry which is preliminary data.</text>
</comment>
<dbReference type="InterPro" id="IPR002035">
    <property type="entry name" value="VWF_A"/>
</dbReference>
<feature type="domain" description="Ig-like" evidence="3">
    <location>
        <begin position="635"/>
        <end position="716"/>
    </location>
</feature>
<sequence>MNWEYILGFAKSFVDQLVISPDGAHVGVVLFGNNGQLKIKLNEFTDADLLKAAIDRLEFKDQRTNYYGALEEAKYAFKPANGARYNVYKVAIFITDGDKANERYTDPQPTAADLKNSGVEVFVISHSHYFSKNESTKTLVETIASEHLVEHLFISDDFGNLTNYVQMIKDTMDKKSCATPTNNPFATSITTETPPTLNPCSRVDLLFILDISGSINIIDSMNWEYILGFAKSFVDQLVISRNGAHVGVVLFGNNGVLVIKLNEFTDADLLKAAIDRLEFKDQRTNYYGALEEAKYAFKPANGARYNVYKVAIFITDGDKANERYTDPQPTAADLKNSGVEVFVISHSHYFSKNESTKTLVETIASEHLVEHLFISDDFGNLTNYVQMIKDTMDKKSCATPTNNPFATSITTETPPTLNPCSRVDLLFILDISGSINIIDSMNWEYILGFAKSFVDQLVISRNGAHVGVVLFGNNGVLVIKLNEFTDADLLKAAIDRLEFKDQRTNYYGALEEAKYAFKPANGARYNVYKVAIFITDGEKANERYTDPQPTAADLKNSGVEVFVISHSHYFSKNESTITLVETIASEHLVEHLFISDDFGNLTNYVQMIKDTIDKKSCATPTNNPFATSITTETPPTLKGGLHATEVKIEYGRSKTINCSVTGKPPPNVQWSRLTDGKYRKLNNASKGHSLVEFDPFKETDAGKYMCSASYLDVETSWTIRVNADDGVYATIDAPTTPSEQPYEEIDSTVPTRDDRPGESVRHVYQNATTADASDSNENYQRLAGDRAVQNVPSEGSNLGGLWVEFSN</sequence>
<dbReference type="PANTHER" id="PTHR24020">
    <property type="entry name" value="COLLAGEN ALPHA"/>
    <property type="match status" value="1"/>
</dbReference>
<evidence type="ECO:0000313" key="5">
    <source>
        <dbReference type="Proteomes" id="UP001209878"/>
    </source>
</evidence>
<accession>A0AAD9NL51</accession>
<dbReference type="CDD" id="cd01450">
    <property type="entry name" value="vWFA_subfamily_ECM"/>
    <property type="match status" value="3"/>
</dbReference>
<gene>
    <name evidence="4" type="ORF">NP493_831g00013</name>
</gene>
<evidence type="ECO:0000259" key="2">
    <source>
        <dbReference type="PROSITE" id="PS50234"/>
    </source>
</evidence>
<dbReference type="PANTHER" id="PTHR24020:SF20">
    <property type="entry name" value="PH DOMAIN-CONTAINING PROTEIN"/>
    <property type="match status" value="1"/>
</dbReference>
<dbReference type="InterPro" id="IPR003599">
    <property type="entry name" value="Ig_sub"/>
</dbReference>